<sequence length="169" mass="17888">MSKDGLFTDGSENFAPRANAIPLSDVDTSKSGEASIGQLVSNASEQISSLVRSELELAKTELAAAAKKGGIGAGLFGAAGVVALYSSFFFFFFLAELLSHLWFDRWAAFLIVFLIMLVLAGVLALLGLKNVKKVKSPEKTIASAKELKNVIPGSKGSKELTNPQSGLYT</sequence>
<accession>A0A7T0KEV6</accession>
<feature type="transmembrane region" description="Helical" evidence="1">
    <location>
        <begin position="71"/>
        <end position="94"/>
    </location>
</feature>
<feature type="transmembrane region" description="Helical" evidence="1">
    <location>
        <begin position="106"/>
        <end position="128"/>
    </location>
</feature>
<dbReference type="EMBL" id="CP064954">
    <property type="protein sequence ID" value="QPK79342.1"/>
    <property type="molecule type" value="Genomic_DNA"/>
</dbReference>
<protein>
    <submittedName>
        <fullName evidence="2">Phage holin family protein</fullName>
    </submittedName>
</protein>
<dbReference type="KEGG" id="cliz:G7Y31_01035"/>
<proteinExistence type="predicted"/>
<gene>
    <name evidence="2" type="ORF">G7Y31_01035</name>
</gene>
<evidence type="ECO:0000313" key="2">
    <source>
        <dbReference type="EMBL" id="QPK79342.1"/>
    </source>
</evidence>
<evidence type="ECO:0000313" key="3">
    <source>
        <dbReference type="Proteomes" id="UP000594681"/>
    </source>
</evidence>
<keyword evidence="3" id="KW-1185">Reference proteome</keyword>
<keyword evidence="1" id="KW-0472">Membrane</keyword>
<name>A0A7T0KEV6_9CORY</name>
<reference evidence="2 3" key="1">
    <citation type="submission" date="2020-11" db="EMBL/GenBank/DDBJ databases">
        <title>Corynebacterium sp. ZJ-599.</title>
        <authorList>
            <person name="Zhou J."/>
        </authorList>
    </citation>
    <scope>NUCLEOTIDE SEQUENCE [LARGE SCALE GENOMIC DNA]</scope>
    <source>
        <strain evidence="2 3">ZJ-599</strain>
    </source>
</reference>
<dbReference type="AlphaFoldDB" id="A0A7T0KEV6"/>
<dbReference type="RefSeq" id="WP_165011125.1">
    <property type="nucleotide sequence ID" value="NZ_CP064954.1"/>
</dbReference>
<organism evidence="2 3">
    <name type="scientific">Corynebacterium lizhenjunii</name>
    <dbReference type="NCBI Taxonomy" id="2709394"/>
    <lineage>
        <taxon>Bacteria</taxon>
        <taxon>Bacillati</taxon>
        <taxon>Actinomycetota</taxon>
        <taxon>Actinomycetes</taxon>
        <taxon>Mycobacteriales</taxon>
        <taxon>Corynebacteriaceae</taxon>
        <taxon>Corynebacterium</taxon>
    </lineage>
</organism>
<keyword evidence="1" id="KW-1133">Transmembrane helix</keyword>
<dbReference type="Proteomes" id="UP000594681">
    <property type="component" value="Chromosome"/>
</dbReference>
<dbReference type="Pfam" id="PF07332">
    <property type="entry name" value="Phage_holin_3_6"/>
    <property type="match status" value="1"/>
</dbReference>
<evidence type="ECO:0000256" key="1">
    <source>
        <dbReference type="SAM" id="Phobius"/>
    </source>
</evidence>
<keyword evidence="1" id="KW-0812">Transmembrane</keyword>
<dbReference type="InterPro" id="IPR009937">
    <property type="entry name" value="Phage_holin_3_6"/>
</dbReference>